<keyword evidence="5" id="KW-0413">Isomerase</keyword>
<keyword evidence="4" id="KW-0671">Queuosine biosynthesis</keyword>
<protein>
    <submittedName>
        <fullName evidence="5">S-adenosylmethionine:tRNA ribosyltransferase-isomerase</fullName>
    </submittedName>
</protein>
<dbReference type="InterPro" id="IPR003699">
    <property type="entry name" value="QueA"/>
</dbReference>
<gene>
    <name evidence="5" type="ORF">UT39_C0018G0059</name>
</gene>
<dbReference type="InterPro" id="IPR036100">
    <property type="entry name" value="QueA_sf"/>
</dbReference>
<dbReference type="PANTHER" id="PTHR30307">
    <property type="entry name" value="S-ADENOSYLMETHIONINE:TRNA RIBOSYLTRANSFERASE-ISOMERASE"/>
    <property type="match status" value="1"/>
</dbReference>
<dbReference type="STRING" id="1618550.UT39_C0018G0059"/>
<evidence type="ECO:0000256" key="2">
    <source>
        <dbReference type="ARBA" id="ARBA00022679"/>
    </source>
</evidence>
<dbReference type="EMBL" id="LBWP01000018">
    <property type="protein sequence ID" value="KKR10586.1"/>
    <property type="molecule type" value="Genomic_DNA"/>
</dbReference>
<dbReference type="PANTHER" id="PTHR30307:SF0">
    <property type="entry name" value="S-ADENOSYLMETHIONINE:TRNA RIBOSYLTRANSFERASE-ISOMERASE"/>
    <property type="match status" value="1"/>
</dbReference>
<dbReference type="GO" id="GO:0008616">
    <property type="term" value="P:tRNA queuosine(34) biosynthetic process"/>
    <property type="evidence" value="ECO:0007669"/>
    <property type="project" value="UniProtKB-KW"/>
</dbReference>
<dbReference type="SUPFAM" id="SSF111337">
    <property type="entry name" value="QueA-like"/>
    <property type="match status" value="1"/>
</dbReference>
<accession>A0A0G0NCS4</accession>
<keyword evidence="1" id="KW-0963">Cytoplasm</keyword>
<dbReference type="Proteomes" id="UP000034246">
    <property type="component" value="Unassembled WGS sequence"/>
</dbReference>
<evidence type="ECO:0000256" key="1">
    <source>
        <dbReference type="ARBA" id="ARBA00022490"/>
    </source>
</evidence>
<keyword evidence="3" id="KW-0949">S-adenosyl-L-methionine</keyword>
<evidence type="ECO:0000256" key="4">
    <source>
        <dbReference type="ARBA" id="ARBA00022785"/>
    </source>
</evidence>
<dbReference type="GO" id="GO:0051075">
    <property type="term" value="F:S-adenosylmethionine:tRNA ribosyltransferase-isomerase activity"/>
    <property type="evidence" value="ECO:0007669"/>
    <property type="project" value="TreeGrafter"/>
</dbReference>
<dbReference type="PATRIC" id="fig|1618550.3.peg.994"/>
<organism evidence="5 6">
    <name type="scientific">Candidatus Woesebacteria bacterium GW2011_GWA1_39_21</name>
    <dbReference type="NCBI Taxonomy" id="1618550"/>
    <lineage>
        <taxon>Bacteria</taxon>
        <taxon>Candidatus Woeseibacteriota</taxon>
    </lineage>
</organism>
<dbReference type="InterPro" id="IPR042119">
    <property type="entry name" value="QueA_dom2"/>
</dbReference>
<dbReference type="Pfam" id="PF02547">
    <property type="entry name" value="Queuosine_synth"/>
    <property type="match status" value="2"/>
</dbReference>
<dbReference type="Gene3D" id="3.40.1780.10">
    <property type="entry name" value="QueA-like"/>
    <property type="match status" value="2"/>
</dbReference>
<dbReference type="AlphaFoldDB" id="A0A0G0NCS4"/>
<evidence type="ECO:0000313" key="5">
    <source>
        <dbReference type="EMBL" id="KKR10586.1"/>
    </source>
</evidence>
<keyword evidence="2 5" id="KW-0808">Transferase</keyword>
<evidence type="ECO:0000256" key="3">
    <source>
        <dbReference type="ARBA" id="ARBA00022691"/>
    </source>
</evidence>
<comment type="caution">
    <text evidence="5">The sequence shown here is derived from an EMBL/GenBank/DDBJ whole genome shotgun (WGS) entry which is preliminary data.</text>
</comment>
<dbReference type="InterPro" id="IPR042118">
    <property type="entry name" value="QueA_dom1"/>
</dbReference>
<dbReference type="Gene3D" id="2.40.10.240">
    <property type="entry name" value="QueA-like"/>
    <property type="match status" value="1"/>
</dbReference>
<evidence type="ECO:0000313" key="6">
    <source>
        <dbReference type="Proteomes" id="UP000034246"/>
    </source>
</evidence>
<name>A0A0G0NCS4_9BACT</name>
<proteinExistence type="predicted"/>
<reference evidence="5 6" key="1">
    <citation type="journal article" date="2015" name="Nature">
        <title>rRNA introns, odd ribosomes, and small enigmatic genomes across a large radiation of phyla.</title>
        <authorList>
            <person name="Brown C.T."/>
            <person name="Hug L.A."/>
            <person name="Thomas B.C."/>
            <person name="Sharon I."/>
            <person name="Castelle C.J."/>
            <person name="Singh A."/>
            <person name="Wilkins M.J."/>
            <person name="Williams K.H."/>
            <person name="Banfield J.F."/>
        </authorList>
    </citation>
    <scope>NUCLEOTIDE SEQUENCE [LARGE SCALE GENOMIC DNA]</scope>
</reference>
<sequence>MNISKFDYLLPHELIAQKPANPRDTSKLLLLDRNTGEIKHTIFHNITNYFNKNDVLVFNKSKVFPARLFGQKKTKGKVEILILRFLGDSTCEAITKPGLFLHDKIKVEDLEGEVIQRNGYITHIGFSVPEDELKRKITVYGHTPIPPYIGKTDMSEKDLREKYQTVYAKQIGSSAAPTAGLHFTKELLKKIAREKIRSEYVTLHVGLGTFASVKEKIVEKHKIHEEYFEVDAKTLKKLNQAKKDGKRIIAVGTTIYPPYKFKFVDGLITNFHLPKSTLLMLASAFVSYPNTSHKFVDFGSSSLEQAYSAAIEKQYRFFSFGDAMFIQTAPKPWTF</sequence>